<keyword evidence="5" id="KW-0418">Kinase</keyword>
<dbReference type="GO" id="GO:0005524">
    <property type="term" value="F:ATP binding"/>
    <property type="evidence" value="ECO:0007669"/>
    <property type="project" value="UniProtKB-KW"/>
</dbReference>
<keyword evidence="7" id="KW-1133">Transmembrane helix</keyword>
<evidence type="ECO:0000256" key="5">
    <source>
        <dbReference type="ARBA" id="ARBA00022777"/>
    </source>
</evidence>
<dbReference type="InterPro" id="IPR008271">
    <property type="entry name" value="Ser/Thr_kinase_AS"/>
</dbReference>
<keyword evidence="10" id="KW-1185">Reference proteome</keyword>
<evidence type="ECO:0000256" key="7">
    <source>
        <dbReference type="SAM" id="Phobius"/>
    </source>
</evidence>
<name>A0AA35V2I9_LACSI</name>
<dbReference type="PANTHER" id="PTHR24349">
    <property type="entry name" value="SERINE/THREONINE-PROTEIN KINASE"/>
    <property type="match status" value="1"/>
</dbReference>
<evidence type="ECO:0000313" key="10">
    <source>
        <dbReference type="Proteomes" id="UP001177003"/>
    </source>
</evidence>
<keyword evidence="7" id="KW-0472">Membrane</keyword>
<proteinExistence type="inferred from homology"/>
<dbReference type="GO" id="GO:0004674">
    <property type="term" value="F:protein serine/threonine kinase activity"/>
    <property type="evidence" value="ECO:0007669"/>
    <property type="project" value="UniProtKB-KW"/>
</dbReference>
<dbReference type="Gene3D" id="1.10.510.10">
    <property type="entry name" value="Transferase(Phosphotransferase) domain 1"/>
    <property type="match status" value="1"/>
</dbReference>
<keyword evidence="2" id="KW-0723">Serine/threonine-protein kinase</keyword>
<organism evidence="9 10">
    <name type="scientific">Lactuca saligna</name>
    <name type="common">Willowleaf lettuce</name>
    <dbReference type="NCBI Taxonomy" id="75948"/>
    <lineage>
        <taxon>Eukaryota</taxon>
        <taxon>Viridiplantae</taxon>
        <taxon>Streptophyta</taxon>
        <taxon>Embryophyta</taxon>
        <taxon>Tracheophyta</taxon>
        <taxon>Spermatophyta</taxon>
        <taxon>Magnoliopsida</taxon>
        <taxon>eudicotyledons</taxon>
        <taxon>Gunneridae</taxon>
        <taxon>Pentapetalae</taxon>
        <taxon>asterids</taxon>
        <taxon>campanulids</taxon>
        <taxon>Asterales</taxon>
        <taxon>Asteraceae</taxon>
        <taxon>Cichorioideae</taxon>
        <taxon>Cichorieae</taxon>
        <taxon>Lactucinae</taxon>
        <taxon>Lactuca</taxon>
    </lineage>
</organism>
<keyword evidence="3" id="KW-0808">Transferase</keyword>
<sequence>MELCADGELFDRIIAKGHYSECVVARLCQHKVTVVHDFHMIGVFHRDFKPENFFFLSIDEDSPLKATRFGLSVFFKSGDVLRDIVGSVYYVAPEGLHRHYERQGWDYTGYNLFYNFVLVIIFCFKHFNFPNFVLQLVY</sequence>
<feature type="transmembrane region" description="Helical" evidence="7">
    <location>
        <begin position="112"/>
        <end position="129"/>
    </location>
</feature>
<protein>
    <recommendedName>
        <fullName evidence="8">Protein kinase domain-containing protein</fullName>
    </recommendedName>
</protein>
<evidence type="ECO:0000256" key="2">
    <source>
        <dbReference type="ARBA" id="ARBA00022527"/>
    </source>
</evidence>
<gene>
    <name evidence="9" type="ORF">LSALG_LOCUS1623</name>
</gene>
<accession>A0AA35V2I9</accession>
<evidence type="ECO:0000256" key="6">
    <source>
        <dbReference type="ARBA" id="ARBA00022840"/>
    </source>
</evidence>
<keyword evidence="7" id="KW-0812">Transmembrane</keyword>
<dbReference type="PROSITE" id="PS50011">
    <property type="entry name" value="PROTEIN_KINASE_DOM"/>
    <property type="match status" value="1"/>
</dbReference>
<keyword evidence="4" id="KW-0547">Nucleotide-binding</keyword>
<evidence type="ECO:0000256" key="1">
    <source>
        <dbReference type="ARBA" id="ARBA00005354"/>
    </source>
</evidence>
<dbReference type="AlphaFoldDB" id="A0AA35V2I9"/>
<evidence type="ECO:0000256" key="4">
    <source>
        <dbReference type="ARBA" id="ARBA00022741"/>
    </source>
</evidence>
<dbReference type="Proteomes" id="UP001177003">
    <property type="component" value="Chromosome 0"/>
</dbReference>
<evidence type="ECO:0000256" key="3">
    <source>
        <dbReference type="ARBA" id="ARBA00022679"/>
    </source>
</evidence>
<dbReference type="InterPro" id="IPR000719">
    <property type="entry name" value="Prot_kinase_dom"/>
</dbReference>
<reference evidence="9" key="1">
    <citation type="submission" date="2023-04" db="EMBL/GenBank/DDBJ databases">
        <authorList>
            <person name="Vijverberg K."/>
            <person name="Xiong W."/>
            <person name="Schranz E."/>
        </authorList>
    </citation>
    <scope>NUCLEOTIDE SEQUENCE</scope>
</reference>
<comment type="similarity">
    <text evidence="1">Belongs to the protein kinase superfamily. CAMK Ser/Thr protein kinase family. CaMK subfamily.</text>
</comment>
<evidence type="ECO:0000259" key="8">
    <source>
        <dbReference type="PROSITE" id="PS50011"/>
    </source>
</evidence>
<dbReference type="Pfam" id="PF00069">
    <property type="entry name" value="Pkinase"/>
    <property type="match status" value="1"/>
</dbReference>
<evidence type="ECO:0000313" key="9">
    <source>
        <dbReference type="EMBL" id="CAI9260798.1"/>
    </source>
</evidence>
<dbReference type="PROSITE" id="PS00108">
    <property type="entry name" value="PROTEIN_KINASE_ST"/>
    <property type="match status" value="1"/>
</dbReference>
<keyword evidence="6" id="KW-0067">ATP-binding</keyword>
<dbReference type="InterPro" id="IPR011009">
    <property type="entry name" value="Kinase-like_dom_sf"/>
</dbReference>
<feature type="domain" description="Protein kinase" evidence="8">
    <location>
        <begin position="1"/>
        <end position="138"/>
    </location>
</feature>
<dbReference type="InterPro" id="IPR050205">
    <property type="entry name" value="CDPK_Ser/Thr_kinases"/>
</dbReference>
<dbReference type="EMBL" id="OX465086">
    <property type="protein sequence ID" value="CAI9260798.1"/>
    <property type="molecule type" value="Genomic_DNA"/>
</dbReference>
<dbReference type="SUPFAM" id="SSF56112">
    <property type="entry name" value="Protein kinase-like (PK-like)"/>
    <property type="match status" value="1"/>
</dbReference>